<name>A0A843UKS2_COLES</name>
<dbReference type="EMBL" id="NMUH01000729">
    <property type="protein sequence ID" value="MQL83961.1"/>
    <property type="molecule type" value="Genomic_DNA"/>
</dbReference>
<dbReference type="AlphaFoldDB" id="A0A843UKS2"/>
<keyword evidence="2" id="KW-1185">Reference proteome</keyword>
<evidence type="ECO:0000313" key="2">
    <source>
        <dbReference type="Proteomes" id="UP000652761"/>
    </source>
</evidence>
<evidence type="ECO:0000313" key="1">
    <source>
        <dbReference type="EMBL" id="MQL83961.1"/>
    </source>
</evidence>
<accession>A0A843UKS2</accession>
<organism evidence="1 2">
    <name type="scientific">Colocasia esculenta</name>
    <name type="common">Wild taro</name>
    <name type="synonym">Arum esculentum</name>
    <dbReference type="NCBI Taxonomy" id="4460"/>
    <lineage>
        <taxon>Eukaryota</taxon>
        <taxon>Viridiplantae</taxon>
        <taxon>Streptophyta</taxon>
        <taxon>Embryophyta</taxon>
        <taxon>Tracheophyta</taxon>
        <taxon>Spermatophyta</taxon>
        <taxon>Magnoliopsida</taxon>
        <taxon>Liliopsida</taxon>
        <taxon>Araceae</taxon>
        <taxon>Aroideae</taxon>
        <taxon>Colocasieae</taxon>
        <taxon>Colocasia</taxon>
    </lineage>
</organism>
<protein>
    <submittedName>
        <fullName evidence="1">Uncharacterized protein</fullName>
    </submittedName>
</protein>
<comment type="caution">
    <text evidence="1">The sequence shown here is derived from an EMBL/GenBank/DDBJ whole genome shotgun (WGS) entry which is preliminary data.</text>
</comment>
<dbReference type="Proteomes" id="UP000652761">
    <property type="component" value="Unassembled WGS sequence"/>
</dbReference>
<sequence length="156" mass="16867">MILVLQITPPRKKAQSILEEGDLSGKGSCIQKGNIRAPPRGRRSRSALVWSRCALVLEPSCSRACEFAEFISGLWSRCFTSTEVVVVLVVQQLDLALLLDPQLADLQTSLAMEQIAQAVAATALQVEQIEVLESYLCPVGTPTEVVDPSSAELSLT</sequence>
<gene>
    <name evidence="1" type="ORF">Taro_016456</name>
</gene>
<proteinExistence type="predicted"/>
<reference evidence="1" key="1">
    <citation type="submission" date="2017-07" db="EMBL/GenBank/DDBJ databases">
        <title>Taro Niue Genome Assembly and Annotation.</title>
        <authorList>
            <person name="Atibalentja N."/>
            <person name="Keating K."/>
            <person name="Fields C.J."/>
        </authorList>
    </citation>
    <scope>NUCLEOTIDE SEQUENCE</scope>
    <source>
        <strain evidence="1">Niue_2</strain>
        <tissue evidence="1">Leaf</tissue>
    </source>
</reference>